<evidence type="ECO:0000256" key="7">
    <source>
        <dbReference type="ARBA" id="ARBA00022692"/>
    </source>
</evidence>
<keyword evidence="6" id="KW-0808">Transferase</keyword>
<comment type="subcellular location">
    <subcellularLocation>
        <location evidence="1">Golgi apparatus membrane</location>
        <topology evidence="1">Single-pass type II membrane protein</topology>
    </subcellularLocation>
</comment>
<keyword evidence="11 14" id="KW-0472">Membrane</keyword>
<feature type="domain" description="Glycosyltransferase family 18 catalytic" evidence="15">
    <location>
        <begin position="55"/>
        <end position="556"/>
    </location>
</feature>
<evidence type="ECO:0000256" key="14">
    <source>
        <dbReference type="SAM" id="Phobius"/>
    </source>
</evidence>
<evidence type="ECO:0000256" key="6">
    <source>
        <dbReference type="ARBA" id="ARBA00022679"/>
    </source>
</evidence>
<evidence type="ECO:0000256" key="2">
    <source>
        <dbReference type="ARBA" id="ARBA00004922"/>
    </source>
</evidence>
<dbReference type="InterPro" id="IPR026116">
    <property type="entry name" value="GT18_cat"/>
</dbReference>
<evidence type="ECO:0000256" key="11">
    <source>
        <dbReference type="ARBA" id="ARBA00023136"/>
    </source>
</evidence>
<dbReference type="UniPathway" id="UPA00378"/>
<dbReference type="EC" id="2.4.1.155" evidence="4"/>
<dbReference type="GO" id="GO:0006487">
    <property type="term" value="P:protein N-linked glycosylation"/>
    <property type="evidence" value="ECO:0007669"/>
    <property type="project" value="TreeGrafter"/>
</dbReference>
<protein>
    <recommendedName>
        <fullName evidence="4">alpha-1,6-mannosyl-glycoprotein 6-beta-N-acetylglucosaminyltransferase</fullName>
        <ecNumber evidence="4">2.4.1.155</ecNumber>
    </recommendedName>
</protein>
<evidence type="ECO:0000256" key="5">
    <source>
        <dbReference type="ARBA" id="ARBA00022676"/>
    </source>
</evidence>
<evidence type="ECO:0000256" key="3">
    <source>
        <dbReference type="ARBA" id="ARBA00007477"/>
    </source>
</evidence>
<comment type="pathway">
    <text evidence="2">Protein modification; protein glycosylation.</text>
</comment>
<evidence type="ECO:0000313" key="16">
    <source>
        <dbReference type="Proteomes" id="UP000492821"/>
    </source>
</evidence>
<feature type="transmembrane region" description="Helical" evidence="14">
    <location>
        <begin position="12"/>
        <end position="31"/>
    </location>
</feature>
<proteinExistence type="inferred from homology"/>
<evidence type="ECO:0000256" key="4">
    <source>
        <dbReference type="ARBA" id="ARBA00012671"/>
    </source>
</evidence>
<keyword evidence="7 14" id="KW-0812">Transmembrane</keyword>
<evidence type="ECO:0000256" key="12">
    <source>
        <dbReference type="ARBA" id="ARBA00023180"/>
    </source>
</evidence>
<evidence type="ECO:0000256" key="13">
    <source>
        <dbReference type="ARBA" id="ARBA00048243"/>
    </source>
</evidence>
<reference evidence="16" key="1">
    <citation type="journal article" date="2013" name="Genetics">
        <title>The draft genome and transcriptome of Panagrellus redivivus are shaped by the harsh demands of a free-living lifestyle.</title>
        <authorList>
            <person name="Srinivasan J."/>
            <person name="Dillman A.R."/>
            <person name="Macchietto M.G."/>
            <person name="Heikkinen L."/>
            <person name="Lakso M."/>
            <person name="Fracchia K.M."/>
            <person name="Antoshechkin I."/>
            <person name="Mortazavi A."/>
            <person name="Wong G."/>
            <person name="Sternberg P.W."/>
        </authorList>
    </citation>
    <scope>NUCLEOTIDE SEQUENCE [LARGE SCALE GENOMIC DNA]</scope>
    <source>
        <strain evidence="16">MT8872</strain>
    </source>
</reference>
<dbReference type="AlphaFoldDB" id="A0A7E4USP5"/>
<accession>A0A7E4USP5</accession>
<dbReference type="PANTHER" id="PTHR15075">
    <property type="entry name" value="ALPHA-MANNOSIDE BETA-1,6-N-ACETYLGLUCOSAMINYLTRANSFERASE"/>
    <property type="match status" value="1"/>
</dbReference>
<dbReference type="WBParaSite" id="Pan_g12384.t1">
    <property type="protein sequence ID" value="Pan_g12384.t1"/>
    <property type="gene ID" value="Pan_g12384"/>
</dbReference>
<evidence type="ECO:0000256" key="10">
    <source>
        <dbReference type="ARBA" id="ARBA00023034"/>
    </source>
</evidence>
<dbReference type="Proteomes" id="UP000492821">
    <property type="component" value="Unassembled WGS sequence"/>
</dbReference>
<reference evidence="17" key="2">
    <citation type="submission" date="2020-10" db="UniProtKB">
        <authorList>
            <consortium name="WormBaseParasite"/>
        </authorList>
    </citation>
    <scope>IDENTIFICATION</scope>
</reference>
<dbReference type="PANTHER" id="PTHR15075:SF2">
    <property type="entry name" value="ALPHA-1,6-MANNOSYLGLYCOPROTEIN 6-BETA-N-ACETYLGLUCOSAMINYLTRANSFERASE"/>
    <property type="match status" value="1"/>
</dbReference>
<keyword evidence="5" id="KW-0328">Glycosyltransferase</keyword>
<evidence type="ECO:0000256" key="9">
    <source>
        <dbReference type="ARBA" id="ARBA00022989"/>
    </source>
</evidence>
<evidence type="ECO:0000256" key="8">
    <source>
        <dbReference type="ARBA" id="ARBA00022968"/>
    </source>
</evidence>
<keyword evidence="12" id="KW-0325">Glycoprotein</keyword>
<comment type="similarity">
    <text evidence="3">Belongs to the glycosyltransferase 18 family.</text>
</comment>
<dbReference type="GO" id="GO:0030144">
    <property type="term" value="F:alpha-1,6-mannosylglycoprotein 6-beta-N-acetylglucosaminyltransferase activity"/>
    <property type="evidence" value="ECO:0007669"/>
    <property type="project" value="UniProtKB-EC"/>
</dbReference>
<dbReference type="GO" id="GO:0000139">
    <property type="term" value="C:Golgi membrane"/>
    <property type="evidence" value="ECO:0007669"/>
    <property type="project" value="UniProtKB-SubCell"/>
</dbReference>
<keyword evidence="8" id="KW-0735">Signal-anchor</keyword>
<organism evidence="16 17">
    <name type="scientific">Panagrellus redivivus</name>
    <name type="common">Microworm</name>
    <dbReference type="NCBI Taxonomy" id="6233"/>
    <lineage>
        <taxon>Eukaryota</taxon>
        <taxon>Metazoa</taxon>
        <taxon>Ecdysozoa</taxon>
        <taxon>Nematoda</taxon>
        <taxon>Chromadorea</taxon>
        <taxon>Rhabditida</taxon>
        <taxon>Tylenchina</taxon>
        <taxon>Panagrolaimomorpha</taxon>
        <taxon>Panagrolaimoidea</taxon>
        <taxon>Panagrolaimidae</taxon>
        <taxon>Panagrellus</taxon>
    </lineage>
</organism>
<evidence type="ECO:0000259" key="15">
    <source>
        <dbReference type="Pfam" id="PF15024"/>
    </source>
</evidence>
<dbReference type="InterPro" id="IPR052105">
    <property type="entry name" value="MGAT5_Glycosyltransferase"/>
</dbReference>
<evidence type="ECO:0000313" key="17">
    <source>
        <dbReference type="WBParaSite" id="Pan_g12384.t1"/>
    </source>
</evidence>
<keyword evidence="10" id="KW-0333">Golgi apparatus</keyword>
<keyword evidence="16" id="KW-1185">Reference proteome</keyword>
<evidence type="ECO:0000256" key="1">
    <source>
        <dbReference type="ARBA" id="ARBA00004323"/>
    </source>
</evidence>
<name>A0A7E4USP5_PANRE</name>
<keyword evidence="9 14" id="KW-1133">Transmembrane helix</keyword>
<sequence length="568" mass="64767">MGLYAICRRKRITILALIISIGIIFTTSNLLNLVKVYRPEGSVQITEEGIEAMTTDGLFSRMNDSTINYAWMKGRITRLFPAWKKAMVELLGVKEDLKTRKKLNVLFYLGFLSDETGQKFAEKAFHGGPLGELVQWSDLITSTYLLGHNVTIFSQYTAFKQSLRNHTFYAAPNSSTIADVIFTDIIGLKKMQTRKIFYKAHKCRIRLLDSFGTHAEFNSAAYYRKHMKEFGPYGNPWGGLELDLGQFLTLYPHTDDNTFLGFVVETFEPDESEKIVREARTLVYGKEEYMWKDANATLETVRKFTEIDATVADAANFMKEKGVHNLGLLSGRDLHTQLRKSKVFLGLGFPVEGPAPLEAISNGAIFINHRFNESKSRMTWWFFVDKPTLRKLTSQNPYMERFVGEPWVITVDVFNQTELKSAYEKAMATEVKPYLPREFSFIGMLERVDIILTKHDYCSLGPSSYPPWDSAKIIVAPEGQNCQDACAAKELRCERTFFRRINNEAYVQGLTENCTHPVESQPVPYAPTSTCILQSDLQLFSCATEPPSNVRRICPCRTFKTGYANRFL</sequence>
<comment type="catalytic activity">
    <reaction evidence="13">
        <text>N(4)-{beta-D-GlcNAc-(1-&gt;2)-[beta-D-GlcNAc-(1-&gt;4)]-alpha-D-Man-(1-&gt;3)-[beta-D-GlcNAc-(1-&gt;2)-alpha-D-Man-(1-&gt;6)]-beta-D-Man-(1-&gt;4)-beta-D-GlcNAc-(1-&gt;4)-beta-D-GlcNAc}-L-asparaginyl-[protein] + UDP-N-acetyl-alpha-D-glucosamine = N(4)-{beta-D-GlcNAc-(1-&gt;2)-[beta-D-GlcNAc-(1-&gt;4)]-alpha-D-Man-(1-&gt;3)-[beta-D-GlcNAc-(1-&gt;2)-[beta-D-GlcNAc-(1-&gt;6)]-alpha-D-Man-(1-&gt;6)]-beta-D-Man-(1-&gt;4)-beta-D-GlcNAc-(1-&gt;4)-beta-D-GlcNAc}-L-asparaginyl-[protein] + UDP + H(+)</text>
        <dbReference type="Rhea" id="RHEA:16921"/>
        <dbReference type="Rhea" id="RHEA-COMP:14374"/>
        <dbReference type="Rhea" id="RHEA-COMP:14377"/>
        <dbReference type="ChEBI" id="CHEBI:15378"/>
        <dbReference type="ChEBI" id="CHEBI:57705"/>
        <dbReference type="ChEBI" id="CHEBI:58223"/>
        <dbReference type="ChEBI" id="CHEBI:139507"/>
        <dbReference type="ChEBI" id="CHEBI:139510"/>
        <dbReference type="EC" id="2.4.1.155"/>
    </reaction>
</comment>
<dbReference type="Pfam" id="PF15024">
    <property type="entry name" value="Glyco_transf_18"/>
    <property type="match status" value="1"/>
</dbReference>